<evidence type="ECO:0000313" key="3">
    <source>
        <dbReference type="Proteomes" id="UP000229897"/>
    </source>
</evidence>
<dbReference type="Proteomes" id="UP000229897">
    <property type="component" value="Chromosome"/>
</dbReference>
<keyword evidence="3" id="KW-1185">Reference proteome</keyword>
<accession>A0A2D2DRH4</accession>
<proteinExistence type="predicted"/>
<dbReference type="NCBIfam" id="TIGR02595">
    <property type="entry name" value="PEP_CTERM"/>
    <property type="match status" value="1"/>
</dbReference>
<dbReference type="InterPro" id="IPR013424">
    <property type="entry name" value="Ice-binding_C"/>
</dbReference>
<dbReference type="KEGG" id="mass:CR152_25965"/>
<organism evidence="2 3">
    <name type="scientific">Massilia violaceinigra</name>
    <dbReference type="NCBI Taxonomy" id="2045208"/>
    <lineage>
        <taxon>Bacteria</taxon>
        <taxon>Pseudomonadati</taxon>
        <taxon>Pseudomonadota</taxon>
        <taxon>Betaproteobacteria</taxon>
        <taxon>Burkholderiales</taxon>
        <taxon>Oxalobacteraceae</taxon>
        <taxon>Telluria group</taxon>
        <taxon>Massilia</taxon>
    </lineage>
</organism>
<evidence type="ECO:0000313" key="2">
    <source>
        <dbReference type="EMBL" id="ATQ77563.1"/>
    </source>
</evidence>
<dbReference type="Pfam" id="PF07589">
    <property type="entry name" value="PEP-CTERM"/>
    <property type="match status" value="1"/>
</dbReference>
<dbReference type="AlphaFoldDB" id="A0A2D2DRH4"/>
<evidence type="ECO:0000259" key="1">
    <source>
        <dbReference type="Pfam" id="PF07589"/>
    </source>
</evidence>
<name>A0A2D2DRH4_9BURK</name>
<protein>
    <recommendedName>
        <fullName evidence="1">Ice-binding protein C-terminal domain-containing protein</fullName>
    </recommendedName>
</protein>
<dbReference type="EMBL" id="CP024608">
    <property type="protein sequence ID" value="ATQ77563.1"/>
    <property type="molecule type" value="Genomic_DNA"/>
</dbReference>
<sequence>MFSLLVLASQAHAGLTIIAEAEVPTHRVKDYRTDIDREFGEPSLELTQSASSIYSAANAYGYARPGVLKAYAHAATSSELSSSASASAFAMWEFSATLSNAALAGKKGQFTIRNHFDYAPSTSIGTYPGSGTLAASGHFQFDSIFGARTSLGLSYADFLQTYSWDNQGNATWLTSHVVDDANGVRQEPGFGMQELVVDFVWGEPILFHQMVGAACSVYETDEIDSTAGCFVDSTHSSYWGGLSNVTANGVAVPDYAIVTDAGIDLRQSLLPVPEPESWAMMVLGGLLIAGVGGHRRKKDSLIAASC</sequence>
<reference evidence="2" key="1">
    <citation type="submission" date="2017-10" db="EMBL/GenBank/DDBJ databases">
        <title>Massilia psychrophilum sp. nov., a novel purple-pigmented bacterium isolated from Tianshan glacier, Xinjiang Municipality, China.</title>
        <authorList>
            <person name="Wang H."/>
        </authorList>
    </citation>
    <scope>NUCLEOTIDE SEQUENCE [LARGE SCALE GENOMIC DNA]</scope>
    <source>
        <strain evidence="2">B2</strain>
    </source>
</reference>
<gene>
    <name evidence="2" type="ORF">CR152_25965</name>
</gene>
<feature type="domain" description="Ice-binding protein C-terminal" evidence="1">
    <location>
        <begin position="271"/>
        <end position="296"/>
    </location>
</feature>